<feature type="domain" description="GST C-terminal" evidence="3">
    <location>
        <begin position="89"/>
        <end position="217"/>
    </location>
</feature>
<dbReference type="CDD" id="cd03177">
    <property type="entry name" value="GST_C_Delta_Epsilon"/>
    <property type="match status" value="1"/>
</dbReference>
<dbReference type="SFLD" id="SFLDG01153">
    <property type="entry name" value="Main.4:_Theta-like"/>
    <property type="match status" value="1"/>
</dbReference>
<dbReference type="PANTHER" id="PTHR43969:SF7">
    <property type="entry name" value="GST-CONTAINING FLYWCH ZINC-FINGER PROTEIN"/>
    <property type="match status" value="1"/>
</dbReference>
<dbReference type="PROSITE" id="PS50404">
    <property type="entry name" value="GST_NTER"/>
    <property type="match status" value="1"/>
</dbReference>
<dbReference type="Pfam" id="PF00043">
    <property type="entry name" value="GST_C"/>
    <property type="match status" value="1"/>
</dbReference>
<dbReference type="GO" id="GO:0006749">
    <property type="term" value="P:glutathione metabolic process"/>
    <property type="evidence" value="ECO:0007669"/>
    <property type="project" value="TreeGrafter"/>
</dbReference>
<dbReference type="Pfam" id="PF02798">
    <property type="entry name" value="GST_N"/>
    <property type="match status" value="1"/>
</dbReference>
<dbReference type="InterPro" id="IPR004045">
    <property type="entry name" value="Glutathione_S-Trfase_N"/>
</dbReference>
<dbReference type="Gene3D" id="1.20.1050.10">
    <property type="match status" value="1"/>
</dbReference>
<comment type="caution">
    <text evidence="4">The sequence shown here is derived from an EMBL/GenBank/DDBJ whole genome shotgun (WGS) entry which is preliminary data.</text>
</comment>
<dbReference type="FunFam" id="3.40.30.10:FF:000295">
    <property type="entry name" value="Glutathione S-transferase unclassified 1"/>
    <property type="match status" value="1"/>
</dbReference>
<dbReference type="InterPro" id="IPR004046">
    <property type="entry name" value="GST_C"/>
</dbReference>
<evidence type="ECO:0000256" key="1">
    <source>
        <dbReference type="RuleBase" id="RU003494"/>
    </source>
</evidence>
<dbReference type="SFLD" id="SFLDS00019">
    <property type="entry name" value="Glutathione_Transferase_(cytos"/>
    <property type="match status" value="1"/>
</dbReference>
<feature type="domain" description="GST N-terminal" evidence="2">
    <location>
        <begin position="2"/>
        <end position="83"/>
    </location>
</feature>
<keyword evidence="5" id="KW-1185">Reference proteome</keyword>
<accession>A0AAN9VKB2</accession>
<gene>
    <name evidence="4" type="ORF">R5R35_010432</name>
</gene>
<dbReference type="InterPro" id="IPR010987">
    <property type="entry name" value="Glutathione-S-Trfase_C-like"/>
</dbReference>
<dbReference type="Gene3D" id="3.40.30.10">
    <property type="entry name" value="Glutaredoxin"/>
    <property type="match status" value="1"/>
</dbReference>
<dbReference type="Proteomes" id="UP001378592">
    <property type="component" value="Unassembled WGS sequence"/>
</dbReference>
<reference evidence="4 5" key="1">
    <citation type="submission" date="2024-03" db="EMBL/GenBank/DDBJ databases">
        <title>The genome assembly and annotation of the cricket Gryllus longicercus Weissman &amp; Gray.</title>
        <authorList>
            <person name="Szrajer S."/>
            <person name="Gray D."/>
            <person name="Ylla G."/>
        </authorList>
    </citation>
    <scope>NUCLEOTIDE SEQUENCE [LARGE SCALE GENOMIC DNA]</scope>
    <source>
        <strain evidence="4">DAG 2021-001</strain>
        <tissue evidence="4">Whole body minus gut</tissue>
    </source>
</reference>
<proteinExistence type="inferred from homology"/>
<sequence length="232" mass="26643">MTSLRLYSLSDSPPACAVRLCLECLGLNYTTVDVDYVNGEHLSEEYALKNPQKEIPVLDDNGFLLSESAAILQYLSEKYDTQGKLYPKDVQQRAIVNHRLAFNLSSYYQRILEYAIAPIFFDYPKTTTGLKKMKESLSVFNTILQRQGAKFSAGDSLTIADFALVAATMCLEAVEFDLSNYPNIVQWYNNFKREYPKLWAIAEKAMLELHEFYKNPPNLSEMKHPYHPVRKQ</sequence>
<evidence type="ECO:0000259" key="3">
    <source>
        <dbReference type="PROSITE" id="PS50405"/>
    </source>
</evidence>
<dbReference type="FunFam" id="1.20.1050.10:FF:000007">
    <property type="entry name" value="Glutathione S-transferase 1-1"/>
    <property type="match status" value="1"/>
</dbReference>
<comment type="similarity">
    <text evidence="1">Belongs to the GST superfamily.</text>
</comment>
<evidence type="ECO:0000259" key="2">
    <source>
        <dbReference type="PROSITE" id="PS50404"/>
    </source>
</evidence>
<dbReference type="InterPro" id="IPR036282">
    <property type="entry name" value="Glutathione-S-Trfase_C_sf"/>
</dbReference>
<organism evidence="4 5">
    <name type="scientific">Gryllus longicercus</name>
    <dbReference type="NCBI Taxonomy" id="2509291"/>
    <lineage>
        <taxon>Eukaryota</taxon>
        <taxon>Metazoa</taxon>
        <taxon>Ecdysozoa</taxon>
        <taxon>Arthropoda</taxon>
        <taxon>Hexapoda</taxon>
        <taxon>Insecta</taxon>
        <taxon>Pterygota</taxon>
        <taxon>Neoptera</taxon>
        <taxon>Polyneoptera</taxon>
        <taxon>Orthoptera</taxon>
        <taxon>Ensifera</taxon>
        <taxon>Gryllidea</taxon>
        <taxon>Grylloidea</taxon>
        <taxon>Gryllidae</taxon>
        <taxon>Gryllinae</taxon>
        <taxon>Gryllus</taxon>
    </lineage>
</organism>
<dbReference type="GO" id="GO:0004364">
    <property type="term" value="F:glutathione transferase activity"/>
    <property type="evidence" value="ECO:0007669"/>
    <property type="project" value="TreeGrafter"/>
</dbReference>
<evidence type="ECO:0000313" key="4">
    <source>
        <dbReference type="EMBL" id="KAK7866599.1"/>
    </source>
</evidence>
<dbReference type="InterPro" id="IPR036249">
    <property type="entry name" value="Thioredoxin-like_sf"/>
</dbReference>
<evidence type="ECO:0000313" key="5">
    <source>
        <dbReference type="Proteomes" id="UP001378592"/>
    </source>
</evidence>
<dbReference type="PANTHER" id="PTHR43969">
    <property type="entry name" value="GLUTATHIONE S TRANSFERASE D10, ISOFORM A-RELATED"/>
    <property type="match status" value="1"/>
</dbReference>
<dbReference type="AlphaFoldDB" id="A0AAN9VKB2"/>
<dbReference type="InterPro" id="IPR040079">
    <property type="entry name" value="Glutathione_S-Trfase"/>
</dbReference>
<dbReference type="SUPFAM" id="SSF47616">
    <property type="entry name" value="GST C-terminal domain-like"/>
    <property type="match status" value="1"/>
</dbReference>
<dbReference type="EMBL" id="JAZDUA010000143">
    <property type="protein sequence ID" value="KAK7866599.1"/>
    <property type="molecule type" value="Genomic_DNA"/>
</dbReference>
<dbReference type="SUPFAM" id="SSF52833">
    <property type="entry name" value="Thioredoxin-like"/>
    <property type="match status" value="1"/>
</dbReference>
<name>A0AAN9VKB2_9ORTH</name>
<protein>
    <submittedName>
        <fullName evidence="4">Uncharacterized protein</fullName>
    </submittedName>
</protein>
<dbReference type="SFLD" id="SFLDG00358">
    <property type="entry name" value="Main_(cytGST)"/>
    <property type="match status" value="1"/>
</dbReference>
<dbReference type="PROSITE" id="PS50405">
    <property type="entry name" value="GST_CTER"/>
    <property type="match status" value="1"/>
</dbReference>